<keyword evidence="5" id="KW-1185">Reference proteome</keyword>
<dbReference type="PANTHER" id="PTHR43367">
    <property type="match status" value="1"/>
</dbReference>
<dbReference type="Proteomes" id="UP000014227">
    <property type="component" value="Chromosome I"/>
</dbReference>
<dbReference type="InterPro" id="IPR005561">
    <property type="entry name" value="ANTAR"/>
</dbReference>
<accession>S0EZG9</accession>
<reference evidence="5" key="1">
    <citation type="submission" date="2013-03" db="EMBL/GenBank/DDBJ databases">
        <title>Genome sequence of Chthonomonas calidirosea, the first sequenced genome from the Armatimonadetes phylum (formally candidate division OP10).</title>
        <authorList>
            <person name="Lee K.C.Y."/>
            <person name="Morgan X.C."/>
            <person name="Dunfield P.F."/>
            <person name="Tamas I."/>
            <person name="Houghton K.M."/>
            <person name="Vyssotski M."/>
            <person name="Ryan J.L.J."/>
            <person name="Lagutin K."/>
            <person name="McDonald I.R."/>
            <person name="Stott M.B."/>
        </authorList>
    </citation>
    <scope>NUCLEOTIDE SEQUENCE [LARGE SCALE GENOMIC DNA]</scope>
    <source>
        <strain evidence="5">DSM 23976 / ICMP 18418 / T49</strain>
    </source>
</reference>
<dbReference type="KEGG" id="ccz:CCALI_01985"/>
<dbReference type="PROSITE" id="PS50921">
    <property type="entry name" value="ANTAR"/>
    <property type="match status" value="1"/>
</dbReference>
<dbReference type="InterPro" id="IPR011006">
    <property type="entry name" value="CheY-like_superfamily"/>
</dbReference>
<dbReference type="Pfam" id="PF00072">
    <property type="entry name" value="Response_reg"/>
    <property type="match status" value="1"/>
</dbReference>
<dbReference type="InterPro" id="IPR008327">
    <property type="entry name" value="Sig_transdc_resp-reg_antiterm"/>
</dbReference>
<dbReference type="SUPFAM" id="SSF52172">
    <property type="entry name" value="CheY-like"/>
    <property type="match status" value="1"/>
</dbReference>
<dbReference type="InterPro" id="IPR001789">
    <property type="entry name" value="Sig_transdc_resp-reg_receiver"/>
</dbReference>
<feature type="domain" description="ANTAR" evidence="3">
    <location>
        <begin position="127"/>
        <end position="188"/>
    </location>
</feature>
<dbReference type="RefSeq" id="WP_016483317.1">
    <property type="nucleotide sequence ID" value="NC_021487.1"/>
</dbReference>
<dbReference type="InterPro" id="IPR036388">
    <property type="entry name" value="WH-like_DNA-bd_sf"/>
</dbReference>
<dbReference type="PATRIC" id="fig|1303518.3.peg.2044"/>
<dbReference type="GO" id="GO:0003723">
    <property type="term" value="F:RNA binding"/>
    <property type="evidence" value="ECO:0007669"/>
    <property type="project" value="InterPro"/>
</dbReference>
<dbReference type="Pfam" id="PF03861">
    <property type="entry name" value="ANTAR"/>
    <property type="match status" value="1"/>
</dbReference>
<keyword evidence="1" id="KW-0597">Phosphoprotein</keyword>
<dbReference type="EMBL" id="HF951689">
    <property type="protein sequence ID" value="CCW35792.1"/>
    <property type="molecule type" value="Genomic_DNA"/>
</dbReference>
<dbReference type="FunCoup" id="S0EZG9">
    <property type="interactions" value="349"/>
</dbReference>
<dbReference type="Gene3D" id="3.40.50.2300">
    <property type="match status" value="1"/>
</dbReference>
<gene>
    <name evidence="4" type="ORF">CCALI_01985</name>
</gene>
<protein>
    <submittedName>
        <fullName evidence="4">Response regulator receiver and ANTAR domain protein</fullName>
    </submittedName>
</protein>
<name>S0EZG9_CHTCT</name>
<dbReference type="Gene3D" id="1.10.10.10">
    <property type="entry name" value="Winged helix-like DNA-binding domain superfamily/Winged helix DNA-binding domain"/>
    <property type="match status" value="1"/>
</dbReference>
<evidence type="ECO:0000313" key="4">
    <source>
        <dbReference type="EMBL" id="CCW35792.1"/>
    </source>
</evidence>
<feature type="modified residue" description="4-aspartylphosphate" evidence="1">
    <location>
        <position position="57"/>
    </location>
</feature>
<dbReference type="AlphaFoldDB" id="S0EZG9"/>
<dbReference type="PROSITE" id="PS50110">
    <property type="entry name" value="RESPONSE_REGULATORY"/>
    <property type="match status" value="1"/>
</dbReference>
<dbReference type="STRING" id="454171.CP488_02105"/>
<proteinExistence type="predicted"/>
<dbReference type="HOGENOM" id="CLU_000445_65_0_0"/>
<evidence type="ECO:0000256" key="1">
    <source>
        <dbReference type="PROSITE-ProRule" id="PRU00169"/>
    </source>
</evidence>
<dbReference type="GO" id="GO:0000160">
    <property type="term" value="P:phosphorelay signal transduction system"/>
    <property type="evidence" value="ECO:0007669"/>
    <property type="project" value="InterPro"/>
</dbReference>
<evidence type="ECO:0000259" key="3">
    <source>
        <dbReference type="PROSITE" id="PS50921"/>
    </source>
</evidence>
<dbReference type="PIRSF" id="PIRSF036382">
    <property type="entry name" value="RR_antiterm"/>
    <property type="match status" value="1"/>
</dbReference>
<dbReference type="InParanoid" id="S0EZG9"/>
<dbReference type="SMART" id="SM00448">
    <property type="entry name" value="REC"/>
    <property type="match status" value="1"/>
</dbReference>
<dbReference type="eggNOG" id="COG3707">
    <property type="taxonomic scope" value="Bacteria"/>
</dbReference>
<evidence type="ECO:0000313" key="5">
    <source>
        <dbReference type="Proteomes" id="UP000014227"/>
    </source>
</evidence>
<organism evidence="4 5">
    <name type="scientific">Chthonomonas calidirosea (strain DSM 23976 / ICMP 18418 / T49)</name>
    <dbReference type="NCBI Taxonomy" id="1303518"/>
    <lineage>
        <taxon>Bacteria</taxon>
        <taxon>Bacillati</taxon>
        <taxon>Armatimonadota</taxon>
        <taxon>Chthonomonadia</taxon>
        <taxon>Chthonomonadales</taxon>
        <taxon>Chthonomonadaceae</taxon>
        <taxon>Chthonomonas</taxon>
    </lineage>
</organism>
<dbReference type="OrthoDB" id="9808843at2"/>
<sequence length="193" mass="21896">MSESRLRIVIADDEPIIRLDLKKMLEDSGYEVVGEAGDGIRALELVRNLKPDVVILDIKMPEMDGIDAARVITEEKIAPVLLLTAYSQIDLVNRAKDAGVYSYLVKPFKQADLMPQIEVAVARWEAYQKIEEQAASLEEKLETRKVVDRAKGILMDQYGLKEQEAFRRIQVQSMNTRKSMREIAEAIIIAHNI</sequence>
<feature type="domain" description="Response regulatory" evidence="2">
    <location>
        <begin position="7"/>
        <end position="121"/>
    </location>
</feature>
<dbReference type="SMART" id="SM01012">
    <property type="entry name" value="ANTAR"/>
    <property type="match status" value="1"/>
</dbReference>
<evidence type="ECO:0000259" key="2">
    <source>
        <dbReference type="PROSITE" id="PS50110"/>
    </source>
</evidence>
<dbReference type="PANTHER" id="PTHR43367:SF1">
    <property type="entry name" value="TWO-COMPONENT RESPONSE REGULATOR-LIKE APRR6-RELATED"/>
    <property type="match status" value="1"/>
</dbReference>